<comment type="caution">
    <text evidence="2">The sequence shown here is derived from an EMBL/GenBank/DDBJ whole genome shotgun (WGS) entry which is preliminary data.</text>
</comment>
<evidence type="ECO:0000256" key="1">
    <source>
        <dbReference type="SAM" id="Coils"/>
    </source>
</evidence>
<gene>
    <name evidence="2" type="ORF">A2819_03010</name>
</gene>
<keyword evidence="1" id="KW-0175">Coiled coil</keyword>
<dbReference type="Proteomes" id="UP000176431">
    <property type="component" value="Unassembled WGS sequence"/>
</dbReference>
<feature type="coiled-coil region" evidence="1">
    <location>
        <begin position="15"/>
        <end position="49"/>
    </location>
</feature>
<dbReference type="EMBL" id="MEYK01000036">
    <property type="protein sequence ID" value="OGD24679.1"/>
    <property type="molecule type" value="Genomic_DNA"/>
</dbReference>
<evidence type="ECO:0000313" key="3">
    <source>
        <dbReference type="Proteomes" id="UP000176431"/>
    </source>
</evidence>
<reference evidence="2 3" key="1">
    <citation type="journal article" date="2016" name="Nat. Commun.">
        <title>Thousands of microbial genomes shed light on interconnected biogeochemical processes in an aquifer system.</title>
        <authorList>
            <person name="Anantharaman K."/>
            <person name="Brown C.T."/>
            <person name="Hug L.A."/>
            <person name="Sharon I."/>
            <person name="Castelle C.J."/>
            <person name="Probst A.J."/>
            <person name="Thomas B.C."/>
            <person name="Singh A."/>
            <person name="Wilkins M.J."/>
            <person name="Karaoz U."/>
            <person name="Brodie E.L."/>
            <person name="Williams K.H."/>
            <person name="Hubbard S.S."/>
            <person name="Banfield J.F."/>
        </authorList>
    </citation>
    <scope>NUCLEOTIDE SEQUENCE [LARGE SCALE GENOMIC DNA]</scope>
</reference>
<proteinExistence type="predicted"/>
<sequence>MLTDRKRIKELETLLVAEIQSVADLLKENQRIENELEETKKQRDCWRNLYRKIRPDEKVPCDRSKAMIVYGEIDVSEVLHGSFYK</sequence>
<protein>
    <submittedName>
        <fullName evidence="2">Uncharacterized protein</fullName>
    </submittedName>
</protein>
<evidence type="ECO:0000313" key="2">
    <source>
        <dbReference type="EMBL" id="OGD24679.1"/>
    </source>
</evidence>
<dbReference type="AlphaFoldDB" id="A0A1F5B226"/>
<name>A0A1F5B226_9BACT</name>
<organism evidence="2 3">
    <name type="scientific">Candidatus Azambacteria bacterium RIFCSPHIGHO2_01_FULL_40_24</name>
    <dbReference type="NCBI Taxonomy" id="1797301"/>
    <lineage>
        <taxon>Bacteria</taxon>
        <taxon>Candidatus Azamiibacteriota</taxon>
    </lineage>
</organism>
<accession>A0A1F5B226</accession>